<dbReference type="PANTHER" id="PTHR44757">
    <property type="entry name" value="DIGUANYLATE CYCLASE DGCP"/>
    <property type="match status" value="1"/>
</dbReference>
<sequence>MRAIPWAGEPNKSFVNDSRGPRIEPRRSFSLWMQDQRGHSLPWTTIETDAAHSLSLTLIEVLTQKALNISEQNYRLLAENSTDIISRHNRDGVITFVSLSSYDLIGYKPTELIDRPCFDFIHSDDHASIRQTLDLVFNSRTPRTVLFRCTCRSGKTIWMESTVKPIHVANSRLPVEFVANSRDVTLRHEYQQAIEELQRRNSSILNAAGEGVIGTDESGNVTFANAASTEILKYGQDEIIGMNLSAVLGQCDGNGVLVPDEGGLVSAFLKSEDGRHYSEGCFTNKLGNASLLTFIVTPLDALAPESGVVIVFRDISERQLLDARLRQSNTVFENAAESIMVTDQNGIITAVNHAFENITGYTQAEALGNGPSLLRSGRHDAAFYKQMWDDIAGQHFWRGELWNRKKNGEIFPQWGSIAAVLDSDGKVRSYVTVFSDMTEAKKSEENSDS</sequence>
<comment type="caution">
    <text evidence="4">The sequence shown here is derived from an EMBL/GenBank/DDBJ whole genome shotgun (WGS) entry which is preliminary data.</text>
</comment>
<dbReference type="SMART" id="SM00091">
    <property type="entry name" value="PAS"/>
    <property type="match status" value="3"/>
</dbReference>
<dbReference type="Gene3D" id="3.30.450.270">
    <property type="match status" value="1"/>
</dbReference>
<dbReference type="InterPro" id="IPR000700">
    <property type="entry name" value="PAS-assoc_C"/>
</dbReference>
<dbReference type="Pfam" id="PF08447">
    <property type="entry name" value="PAS_3"/>
    <property type="match status" value="1"/>
</dbReference>
<dbReference type="SUPFAM" id="SSF55781">
    <property type="entry name" value="GAF domain-like"/>
    <property type="match status" value="1"/>
</dbReference>
<protein>
    <submittedName>
        <fullName evidence="4">PAS domain S-box protein</fullName>
    </submittedName>
</protein>
<dbReference type="Pfam" id="PF00989">
    <property type="entry name" value="PAS"/>
    <property type="match status" value="1"/>
</dbReference>
<dbReference type="GO" id="GO:0009584">
    <property type="term" value="P:detection of visible light"/>
    <property type="evidence" value="ECO:0007669"/>
    <property type="project" value="InterPro"/>
</dbReference>
<dbReference type="InterPro" id="IPR043150">
    <property type="entry name" value="Phytochrome_PHY_sf"/>
</dbReference>
<dbReference type="PROSITE" id="PS50112">
    <property type="entry name" value="PAS"/>
    <property type="match status" value="3"/>
</dbReference>
<dbReference type="Pfam" id="PF13426">
    <property type="entry name" value="PAS_9"/>
    <property type="match status" value="1"/>
</dbReference>
<dbReference type="NCBIfam" id="TIGR00229">
    <property type="entry name" value="sensory_box"/>
    <property type="match status" value="3"/>
</dbReference>
<comment type="function">
    <text evidence="1">Regulatory photoreceptor which exists in two forms that are reversibly interconvertible by light: the Pr form that absorbs maximally in the red region of the spectrum and the Pfr form that absorbs maximally in the far-red region. Photoconversion of Pr to Pfr induces an array of morphogenic responses, whereas reconversion of Pfr to Pr cancels the induction of those responses. Pfr controls the expression of a number of nuclear genes including those encoding the small subunit of ribulose-bisphosphate carboxylase, chlorophyll A/B binding protein, protochlorophyllide reductase, rRNA, etc. It also controls the expression of its own gene(s) in a negative feedback fashion.</text>
</comment>
<dbReference type="InterPro" id="IPR001610">
    <property type="entry name" value="PAC"/>
</dbReference>
<dbReference type="Pfam" id="PF00360">
    <property type="entry name" value="PHY"/>
    <property type="match status" value="1"/>
</dbReference>
<dbReference type="Proteomes" id="UP000739411">
    <property type="component" value="Unassembled WGS sequence"/>
</dbReference>
<dbReference type="InterPro" id="IPR013655">
    <property type="entry name" value="PAS_fold_3"/>
</dbReference>
<gene>
    <name evidence="4" type="ORF">IPJ38_19825</name>
</gene>
<feature type="domain" description="PAC" evidence="3">
    <location>
        <begin position="397"/>
        <end position="449"/>
    </location>
</feature>
<feature type="domain" description="PAS" evidence="2">
    <location>
        <begin position="70"/>
        <end position="140"/>
    </location>
</feature>
<evidence type="ECO:0000313" key="5">
    <source>
        <dbReference type="Proteomes" id="UP000739411"/>
    </source>
</evidence>
<name>A0A935K634_9RHOO</name>
<dbReference type="SMART" id="SM00086">
    <property type="entry name" value="PAC"/>
    <property type="match status" value="2"/>
</dbReference>
<evidence type="ECO:0000259" key="2">
    <source>
        <dbReference type="PROSITE" id="PS50112"/>
    </source>
</evidence>
<dbReference type="InterPro" id="IPR000014">
    <property type="entry name" value="PAS"/>
</dbReference>
<feature type="domain" description="PAC" evidence="3">
    <location>
        <begin position="140"/>
        <end position="196"/>
    </location>
</feature>
<evidence type="ECO:0000256" key="1">
    <source>
        <dbReference type="ARBA" id="ARBA00002479"/>
    </source>
</evidence>
<dbReference type="AlphaFoldDB" id="A0A935K634"/>
<reference evidence="4 5" key="1">
    <citation type="submission" date="2020-10" db="EMBL/GenBank/DDBJ databases">
        <title>Connecting structure to function with the recovery of over 1000 high-quality activated sludge metagenome-assembled genomes encoding full-length rRNA genes using long-read sequencing.</title>
        <authorList>
            <person name="Singleton C.M."/>
            <person name="Petriglieri F."/>
            <person name="Kristensen J.M."/>
            <person name="Kirkegaard R.H."/>
            <person name="Michaelsen T.Y."/>
            <person name="Andersen M.H."/>
            <person name="Karst S.M."/>
            <person name="Dueholm M.S."/>
            <person name="Nielsen P.H."/>
            <person name="Albertsen M."/>
        </authorList>
    </citation>
    <scope>NUCLEOTIDE SEQUENCE [LARGE SCALE GENOMIC DNA]</scope>
    <source>
        <strain evidence="4">EsbW_18-Q3-R4-48_BATAC.463</strain>
    </source>
</reference>
<dbReference type="EMBL" id="JADJMS010000047">
    <property type="protein sequence ID" value="MBK7417013.1"/>
    <property type="molecule type" value="Genomic_DNA"/>
</dbReference>
<dbReference type="CDD" id="cd00130">
    <property type="entry name" value="PAS"/>
    <property type="match status" value="3"/>
</dbReference>
<dbReference type="InterPro" id="IPR013767">
    <property type="entry name" value="PAS_fold"/>
</dbReference>
<feature type="domain" description="PAS" evidence="2">
    <location>
        <begin position="197"/>
        <end position="244"/>
    </location>
</feature>
<evidence type="ECO:0000259" key="3">
    <source>
        <dbReference type="PROSITE" id="PS50113"/>
    </source>
</evidence>
<dbReference type="SUPFAM" id="SSF55785">
    <property type="entry name" value="PYP-like sensor domain (PAS domain)"/>
    <property type="match status" value="3"/>
</dbReference>
<feature type="domain" description="PAS" evidence="2">
    <location>
        <begin position="324"/>
        <end position="369"/>
    </location>
</feature>
<proteinExistence type="predicted"/>
<dbReference type="PANTHER" id="PTHR44757:SF2">
    <property type="entry name" value="BIOFILM ARCHITECTURE MAINTENANCE PROTEIN MBAA"/>
    <property type="match status" value="1"/>
</dbReference>
<dbReference type="GO" id="GO:0006355">
    <property type="term" value="P:regulation of DNA-templated transcription"/>
    <property type="evidence" value="ECO:0007669"/>
    <property type="project" value="InterPro"/>
</dbReference>
<dbReference type="InterPro" id="IPR013515">
    <property type="entry name" value="Phytochrome_cen-reg"/>
</dbReference>
<accession>A0A935K634</accession>
<organism evidence="4 5">
    <name type="scientific">Candidatus Dechloromonas phosphorivorans</name>
    <dbReference type="NCBI Taxonomy" id="2899244"/>
    <lineage>
        <taxon>Bacteria</taxon>
        <taxon>Pseudomonadati</taxon>
        <taxon>Pseudomonadota</taxon>
        <taxon>Betaproteobacteria</taxon>
        <taxon>Rhodocyclales</taxon>
        <taxon>Azonexaceae</taxon>
        <taxon>Dechloromonas</taxon>
    </lineage>
</organism>
<dbReference type="InterPro" id="IPR035965">
    <property type="entry name" value="PAS-like_dom_sf"/>
</dbReference>
<dbReference type="Gene3D" id="3.30.450.20">
    <property type="entry name" value="PAS domain"/>
    <property type="match status" value="3"/>
</dbReference>
<evidence type="ECO:0000313" key="4">
    <source>
        <dbReference type="EMBL" id="MBK7417013.1"/>
    </source>
</evidence>
<dbReference type="InterPro" id="IPR052155">
    <property type="entry name" value="Biofilm_reg_signaling"/>
</dbReference>
<dbReference type="PROSITE" id="PS50113">
    <property type="entry name" value="PAC"/>
    <property type="match status" value="2"/>
</dbReference>